<dbReference type="InterPro" id="IPR009056">
    <property type="entry name" value="Cyt_c-like_dom"/>
</dbReference>
<dbReference type="Gene3D" id="1.10.760.10">
    <property type="entry name" value="Cytochrome c-like domain"/>
    <property type="match status" value="1"/>
</dbReference>
<evidence type="ECO:0000313" key="8">
    <source>
        <dbReference type="Proteomes" id="UP000658278"/>
    </source>
</evidence>
<evidence type="ECO:0000256" key="4">
    <source>
        <dbReference type="PROSITE-ProRule" id="PRU00433"/>
    </source>
</evidence>
<evidence type="ECO:0000259" key="6">
    <source>
        <dbReference type="PROSITE" id="PS51007"/>
    </source>
</evidence>
<keyword evidence="5" id="KW-1133">Transmembrane helix</keyword>
<evidence type="ECO:0000256" key="5">
    <source>
        <dbReference type="SAM" id="Phobius"/>
    </source>
</evidence>
<keyword evidence="5" id="KW-0472">Membrane</keyword>
<reference evidence="7" key="1">
    <citation type="submission" date="2021-01" db="EMBL/GenBank/DDBJ databases">
        <title>Modified the classification status of verrucomicrobia.</title>
        <authorList>
            <person name="Feng X."/>
        </authorList>
    </citation>
    <scope>NUCLEOTIDE SEQUENCE</scope>
    <source>
        <strain evidence="7">KCTC 22201</strain>
    </source>
</reference>
<dbReference type="AlphaFoldDB" id="A0A934VF91"/>
<evidence type="ECO:0000256" key="3">
    <source>
        <dbReference type="ARBA" id="ARBA00023004"/>
    </source>
</evidence>
<evidence type="ECO:0000256" key="1">
    <source>
        <dbReference type="ARBA" id="ARBA00022617"/>
    </source>
</evidence>
<protein>
    <recommendedName>
        <fullName evidence="6">Cytochrome c domain-containing protein</fullName>
    </recommendedName>
</protein>
<dbReference type="EMBL" id="JAENII010000003">
    <property type="protein sequence ID" value="MBK1826310.1"/>
    <property type="molecule type" value="Genomic_DNA"/>
</dbReference>
<feature type="domain" description="Cytochrome c" evidence="6">
    <location>
        <begin position="54"/>
        <end position="214"/>
    </location>
</feature>
<keyword evidence="1 4" id="KW-0349">Heme</keyword>
<gene>
    <name evidence="7" type="ORF">JIN81_04725</name>
</gene>
<accession>A0A934VF91</accession>
<evidence type="ECO:0000256" key="2">
    <source>
        <dbReference type="ARBA" id="ARBA00022723"/>
    </source>
</evidence>
<keyword evidence="8" id="KW-1185">Reference proteome</keyword>
<proteinExistence type="predicted"/>
<dbReference type="PROSITE" id="PS51007">
    <property type="entry name" value="CYTC"/>
    <property type="match status" value="1"/>
</dbReference>
<evidence type="ECO:0000313" key="7">
    <source>
        <dbReference type="EMBL" id="MBK1826310.1"/>
    </source>
</evidence>
<dbReference type="SUPFAM" id="SSF46626">
    <property type="entry name" value="Cytochrome c"/>
    <property type="match status" value="1"/>
</dbReference>
<organism evidence="7 8">
    <name type="scientific">Haloferula rosea</name>
    <dbReference type="NCBI Taxonomy" id="490093"/>
    <lineage>
        <taxon>Bacteria</taxon>
        <taxon>Pseudomonadati</taxon>
        <taxon>Verrucomicrobiota</taxon>
        <taxon>Verrucomicrobiia</taxon>
        <taxon>Verrucomicrobiales</taxon>
        <taxon>Verrucomicrobiaceae</taxon>
        <taxon>Haloferula</taxon>
    </lineage>
</organism>
<keyword evidence="5" id="KW-0812">Transmembrane</keyword>
<dbReference type="RefSeq" id="WP_200277120.1">
    <property type="nucleotide sequence ID" value="NZ_JAENII010000003.1"/>
</dbReference>
<sequence>MTFRQFAIGLTASFGLAWLAMVVVPFFKLRNPSPVSFEEGIDAQEGIYHPKRAGRVVNGANVYAANGCYQCHTQVVRPTYAGNDLGRPDFGGLKADPERGDTRRESNVFDYIGLDFAQIGVTRLGPDLMNVGLRMEANYGADAKGYLYKHLYNPRLIPALTDWSSCPSFSFLFETRKITGQKSEAALDVPTEDGYEVVPGDQARALVDYLMSLKHDDPVPASMNYAPATSNQEG</sequence>
<dbReference type="GO" id="GO:0046872">
    <property type="term" value="F:metal ion binding"/>
    <property type="evidence" value="ECO:0007669"/>
    <property type="project" value="UniProtKB-KW"/>
</dbReference>
<keyword evidence="2 4" id="KW-0479">Metal-binding</keyword>
<feature type="transmembrane region" description="Helical" evidence="5">
    <location>
        <begin position="6"/>
        <end position="27"/>
    </location>
</feature>
<dbReference type="InterPro" id="IPR036909">
    <property type="entry name" value="Cyt_c-like_dom_sf"/>
</dbReference>
<keyword evidence="3 4" id="KW-0408">Iron</keyword>
<comment type="caution">
    <text evidence="7">The sequence shown here is derived from an EMBL/GenBank/DDBJ whole genome shotgun (WGS) entry which is preliminary data.</text>
</comment>
<dbReference type="Proteomes" id="UP000658278">
    <property type="component" value="Unassembled WGS sequence"/>
</dbReference>
<dbReference type="GO" id="GO:0009055">
    <property type="term" value="F:electron transfer activity"/>
    <property type="evidence" value="ECO:0007669"/>
    <property type="project" value="InterPro"/>
</dbReference>
<dbReference type="GO" id="GO:0020037">
    <property type="term" value="F:heme binding"/>
    <property type="evidence" value="ECO:0007669"/>
    <property type="project" value="InterPro"/>
</dbReference>
<name>A0A934VF91_9BACT</name>